<dbReference type="SUPFAM" id="SSF55785">
    <property type="entry name" value="PYP-like sensor domain (PAS domain)"/>
    <property type="match status" value="1"/>
</dbReference>
<dbReference type="Gene3D" id="6.10.340.10">
    <property type="match status" value="1"/>
</dbReference>
<evidence type="ECO:0000256" key="9">
    <source>
        <dbReference type="ARBA" id="ARBA00022777"/>
    </source>
</evidence>
<evidence type="ECO:0000259" key="15">
    <source>
        <dbReference type="PROSITE" id="PS50112"/>
    </source>
</evidence>
<dbReference type="EMBL" id="PTIS01000001">
    <property type="protein sequence ID" value="PPK49634.1"/>
    <property type="molecule type" value="Genomic_DNA"/>
</dbReference>
<comment type="catalytic activity">
    <reaction evidence="1">
        <text>ATP + protein L-histidine = ADP + protein N-phospho-L-histidine.</text>
        <dbReference type="EC" id="2.7.13.3"/>
    </reaction>
</comment>
<dbReference type="InterPro" id="IPR035965">
    <property type="entry name" value="PAS-like_dom_sf"/>
</dbReference>
<feature type="domain" description="PAS" evidence="15">
    <location>
        <begin position="235"/>
        <end position="275"/>
    </location>
</feature>
<dbReference type="GO" id="GO:0045121">
    <property type="term" value="C:membrane raft"/>
    <property type="evidence" value="ECO:0007669"/>
    <property type="project" value="UniProtKB-SubCell"/>
</dbReference>
<evidence type="ECO:0000256" key="5">
    <source>
        <dbReference type="ARBA" id="ARBA00022475"/>
    </source>
</evidence>
<evidence type="ECO:0000256" key="7">
    <source>
        <dbReference type="ARBA" id="ARBA00022679"/>
    </source>
</evidence>
<dbReference type="PANTHER" id="PTHR45453">
    <property type="entry name" value="PHOSPHATE REGULON SENSOR PROTEIN PHOR"/>
    <property type="match status" value="1"/>
</dbReference>
<dbReference type="PANTHER" id="PTHR45453:SF1">
    <property type="entry name" value="PHOSPHATE REGULON SENSOR PROTEIN PHOR"/>
    <property type="match status" value="1"/>
</dbReference>
<keyword evidence="13" id="KW-0812">Transmembrane</keyword>
<dbReference type="SMART" id="SM00091">
    <property type="entry name" value="PAS"/>
    <property type="match status" value="1"/>
</dbReference>
<evidence type="ECO:0000256" key="10">
    <source>
        <dbReference type="ARBA" id="ARBA00022840"/>
    </source>
</evidence>
<keyword evidence="7" id="KW-0808">Transferase</keyword>
<keyword evidence="5" id="KW-1003">Cell membrane</keyword>
<dbReference type="GO" id="GO:0005524">
    <property type="term" value="F:ATP binding"/>
    <property type="evidence" value="ECO:0007669"/>
    <property type="project" value="UniProtKB-KW"/>
</dbReference>
<dbReference type="GO" id="GO:0005886">
    <property type="term" value="C:plasma membrane"/>
    <property type="evidence" value="ECO:0007669"/>
    <property type="project" value="UniProtKB-SubCell"/>
</dbReference>
<evidence type="ECO:0000259" key="16">
    <source>
        <dbReference type="PROSITE" id="PS50885"/>
    </source>
</evidence>
<dbReference type="GO" id="GO:0016036">
    <property type="term" value="P:cellular response to phosphate starvation"/>
    <property type="evidence" value="ECO:0007669"/>
    <property type="project" value="TreeGrafter"/>
</dbReference>
<dbReference type="InterPro" id="IPR000014">
    <property type="entry name" value="PAS"/>
</dbReference>
<keyword evidence="13" id="KW-1133">Transmembrane helix</keyword>
<dbReference type="PROSITE" id="PS50885">
    <property type="entry name" value="HAMP"/>
    <property type="match status" value="1"/>
</dbReference>
<evidence type="ECO:0000259" key="14">
    <source>
        <dbReference type="PROSITE" id="PS50109"/>
    </source>
</evidence>
<evidence type="ECO:0000256" key="8">
    <source>
        <dbReference type="ARBA" id="ARBA00022741"/>
    </source>
</evidence>
<evidence type="ECO:0000313" key="18">
    <source>
        <dbReference type="Proteomes" id="UP000239863"/>
    </source>
</evidence>
<comment type="subcellular location">
    <subcellularLocation>
        <location evidence="2">Cell membrane</location>
    </subcellularLocation>
    <subcellularLocation>
        <location evidence="3">Membrane raft</location>
        <topology evidence="3">Multi-pass membrane protein</topology>
    </subcellularLocation>
</comment>
<organism evidence="17 18">
    <name type="scientific">Clostridium algidicarnis DSM 15099</name>
    <dbReference type="NCBI Taxonomy" id="1121295"/>
    <lineage>
        <taxon>Bacteria</taxon>
        <taxon>Bacillati</taxon>
        <taxon>Bacillota</taxon>
        <taxon>Clostridia</taxon>
        <taxon>Eubacteriales</taxon>
        <taxon>Clostridiaceae</taxon>
        <taxon>Clostridium</taxon>
    </lineage>
</organism>
<dbReference type="Pfam" id="PF00512">
    <property type="entry name" value="HisKA"/>
    <property type="match status" value="1"/>
</dbReference>
<evidence type="ECO:0000313" key="17">
    <source>
        <dbReference type="EMBL" id="PPK49634.1"/>
    </source>
</evidence>
<dbReference type="InterPro" id="IPR003660">
    <property type="entry name" value="HAMP_dom"/>
</dbReference>
<dbReference type="AlphaFoldDB" id="A0A2S6G128"/>
<keyword evidence="11" id="KW-0902">Two-component regulatory system</keyword>
<dbReference type="InterPro" id="IPR004358">
    <property type="entry name" value="Sig_transdc_His_kin-like_C"/>
</dbReference>
<dbReference type="NCBIfam" id="TIGR00229">
    <property type="entry name" value="sensory_box"/>
    <property type="match status" value="1"/>
</dbReference>
<evidence type="ECO:0000256" key="2">
    <source>
        <dbReference type="ARBA" id="ARBA00004236"/>
    </source>
</evidence>
<dbReference type="Pfam" id="PF02518">
    <property type="entry name" value="HATPase_c"/>
    <property type="match status" value="1"/>
</dbReference>
<dbReference type="Proteomes" id="UP000239863">
    <property type="component" value="Unassembled WGS sequence"/>
</dbReference>
<dbReference type="STRING" id="37659.GCA_000703125_02653"/>
<evidence type="ECO:0000256" key="12">
    <source>
        <dbReference type="ARBA" id="ARBA00023136"/>
    </source>
</evidence>
<dbReference type="EC" id="2.7.13.3" evidence="4"/>
<dbReference type="Gene3D" id="3.30.450.20">
    <property type="entry name" value="PAS domain"/>
    <property type="match status" value="1"/>
</dbReference>
<feature type="transmembrane region" description="Helical" evidence="13">
    <location>
        <begin position="6"/>
        <end position="28"/>
    </location>
</feature>
<dbReference type="SUPFAM" id="SSF47384">
    <property type="entry name" value="Homodimeric domain of signal transducing histidine kinase"/>
    <property type="match status" value="1"/>
</dbReference>
<dbReference type="PRINTS" id="PR00344">
    <property type="entry name" value="BCTRLSENSOR"/>
</dbReference>
<dbReference type="SUPFAM" id="SSF55874">
    <property type="entry name" value="ATPase domain of HSP90 chaperone/DNA topoisomerase II/histidine kinase"/>
    <property type="match status" value="1"/>
</dbReference>
<keyword evidence="8" id="KW-0547">Nucleotide-binding</keyword>
<feature type="domain" description="Histidine kinase" evidence="14">
    <location>
        <begin position="353"/>
        <end position="567"/>
    </location>
</feature>
<dbReference type="SMART" id="SM00387">
    <property type="entry name" value="HATPase_c"/>
    <property type="match status" value="1"/>
</dbReference>
<evidence type="ECO:0000256" key="4">
    <source>
        <dbReference type="ARBA" id="ARBA00012438"/>
    </source>
</evidence>
<dbReference type="InterPro" id="IPR036097">
    <property type="entry name" value="HisK_dim/P_sf"/>
</dbReference>
<dbReference type="CDD" id="cd00130">
    <property type="entry name" value="PAS"/>
    <property type="match status" value="1"/>
</dbReference>
<dbReference type="InterPro" id="IPR050351">
    <property type="entry name" value="BphY/WalK/GraS-like"/>
</dbReference>
<evidence type="ECO:0000256" key="11">
    <source>
        <dbReference type="ARBA" id="ARBA00023012"/>
    </source>
</evidence>
<evidence type="ECO:0000256" key="13">
    <source>
        <dbReference type="SAM" id="Phobius"/>
    </source>
</evidence>
<dbReference type="SMART" id="SM00304">
    <property type="entry name" value="HAMP"/>
    <property type="match status" value="1"/>
</dbReference>
<keyword evidence="10" id="KW-0067">ATP-binding</keyword>
<dbReference type="Pfam" id="PF00672">
    <property type="entry name" value="HAMP"/>
    <property type="match status" value="1"/>
</dbReference>
<dbReference type="FunFam" id="1.10.287.130:FF:000001">
    <property type="entry name" value="Two-component sensor histidine kinase"/>
    <property type="match status" value="1"/>
</dbReference>
<keyword evidence="12 13" id="KW-0472">Membrane</keyword>
<dbReference type="OrthoDB" id="9813151at2"/>
<keyword evidence="9 17" id="KW-0418">Kinase</keyword>
<dbReference type="InterPro" id="IPR005467">
    <property type="entry name" value="His_kinase_dom"/>
</dbReference>
<evidence type="ECO:0000256" key="1">
    <source>
        <dbReference type="ARBA" id="ARBA00000085"/>
    </source>
</evidence>
<dbReference type="FunFam" id="3.30.565.10:FF:000023">
    <property type="entry name" value="PAS domain-containing sensor histidine kinase"/>
    <property type="match status" value="1"/>
</dbReference>
<feature type="domain" description="HAMP" evidence="16">
    <location>
        <begin position="178"/>
        <end position="230"/>
    </location>
</feature>
<dbReference type="InterPro" id="IPR003594">
    <property type="entry name" value="HATPase_dom"/>
</dbReference>
<dbReference type="PROSITE" id="PS50109">
    <property type="entry name" value="HIS_KIN"/>
    <property type="match status" value="1"/>
</dbReference>
<dbReference type="CDD" id="cd00075">
    <property type="entry name" value="HATPase"/>
    <property type="match status" value="1"/>
</dbReference>
<dbReference type="Gene3D" id="3.30.565.10">
    <property type="entry name" value="Histidine kinase-like ATPase, C-terminal domain"/>
    <property type="match status" value="1"/>
</dbReference>
<accession>A0A2S6G128</accession>
<dbReference type="RefSeq" id="WP_104408986.1">
    <property type="nucleotide sequence ID" value="NZ_PTIS01000001.1"/>
</dbReference>
<dbReference type="InterPro" id="IPR036890">
    <property type="entry name" value="HATPase_C_sf"/>
</dbReference>
<gene>
    <name evidence="17" type="ORF">BD821_101297</name>
</gene>
<dbReference type="GO" id="GO:0000155">
    <property type="term" value="F:phosphorelay sensor kinase activity"/>
    <property type="evidence" value="ECO:0007669"/>
    <property type="project" value="InterPro"/>
</dbReference>
<keyword evidence="6" id="KW-0597">Phosphoprotein</keyword>
<dbReference type="InterPro" id="IPR003661">
    <property type="entry name" value="HisK_dim/P_dom"/>
</dbReference>
<dbReference type="SMART" id="SM00388">
    <property type="entry name" value="HisKA"/>
    <property type="match status" value="1"/>
</dbReference>
<protein>
    <recommendedName>
        <fullName evidence="4">histidine kinase</fullName>
        <ecNumber evidence="4">2.7.13.3</ecNumber>
    </recommendedName>
</protein>
<comment type="caution">
    <text evidence="17">The sequence shown here is derived from an EMBL/GenBank/DDBJ whole genome shotgun (WGS) entry which is preliminary data.</text>
</comment>
<dbReference type="GO" id="GO:0004721">
    <property type="term" value="F:phosphoprotein phosphatase activity"/>
    <property type="evidence" value="ECO:0007669"/>
    <property type="project" value="TreeGrafter"/>
</dbReference>
<dbReference type="Gene3D" id="1.10.287.130">
    <property type="match status" value="1"/>
</dbReference>
<evidence type="ECO:0000256" key="3">
    <source>
        <dbReference type="ARBA" id="ARBA00004314"/>
    </source>
</evidence>
<reference evidence="17 18" key="1">
    <citation type="submission" date="2018-02" db="EMBL/GenBank/DDBJ databases">
        <title>Genomic Encyclopedia of Archaeal and Bacterial Type Strains, Phase II (KMG-II): from individual species to whole genera.</title>
        <authorList>
            <person name="Goeker M."/>
        </authorList>
    </citation>
    <scope>NUCLEOTIDE SEQUENCE [LARGE SCALE GENOMIC DNA]</scope>
    <source>
        <strain evidence="17 18">DSM 15099</strain>
    </source>
</reference>
<dbReference type="CDD" id="cd00082">
    <property type="entry name" value="HisKA"/>
    <property type="match status" value="1"/>
</dbReference>
<name>A0A2S6G128_9CLOT</name>
<dbReference type="Pfam" id="PF13188">
    <property type="entry name" value="PAS_8"/>
    <property type="match status" value="1"/>
</dbReference>
<sequence>MKKKIMLFVLGIITFSLILVSSIFIIIWNYQYIEQMKSNLSIDNKLIANSIKDKTREETLIWLKESVDESHIRVTYIDEKGEVIIDTLKDEEYMDNHNLRKEVSDAIRNGEGYSVRYSNTLDKNMIYNALLLEDGSILRVSMGVDSMKSVQQRYLKYYILTLILVMAVSVLLSSKFSHFIVRPIEELQFLTSKVASGDLHKRVNILTNDEIGKLGRTFNDMADKLESTIKEAVDRQDKLEAILKSMDSGVIAVDENYNVIIINPYAKKIFGIRKNIIGENLMEHIRDFELENVFKERKDEYKEINILWPSEKELRIKTGDIISDGKLIGTVAVVQDITDLKKLENMRTQFVANVSHELKTPLTSIRGFAETLRYVDDDEKKDRFLNIINEEAERLTRLIEDILILSDIEQHKDEKSSDINVEYKINDIYYLMKSVASNKDISITLNLESGIVLYGNEDRFTQMMINLIDNAIKYSDKGSSVYISSKTYKKDCIIIVEDTGVGIQKEHIYRLFERFYRVDKARSRANGGTGLGLAIVKHIVLGFGGNIDVKSEVSKGSKFIITLPIKKGL</sequence>
<feature type="transmembrane region" description="Helical" evidence="13">
    <location>
        <begin position="157"/>
        <end position="181"/>
    </location>
</feature>
<dbReference type="CDD" id="cd06225">
    <property type="entry name" value="HAMP"/>
    <property type="match status" value="1"/>
</dbReference>
<dbReference type="PROSITE" id="PS50112">
    <property type="entry name" value="PAS"/>
    <property type="match status" value="1"/>
</dbReference>
<evidence type="ECO:0000256" key="6">
    <source>
        <dbReference type="ARBA" id="ARBA00022553"/>
    </source>
</evidence>
<proteinExistence type="predicted"/>
<dbReference type="SUPFAM" id="SSF158472">
    <property type="entry name" value="HAMP domain-like"/>
    <property type="match status" value="1"/>
</dbReference>